<dbReference type="AlphaFoldDB" id="A0A8R7Q1H5"/>
<accession>A0A8R7Q1H5</accession>
<organism evidence="1 2">
    <name type="scientific">Triticum urartu</name>
    <name type="common">Red wild einkorn</name>
    <name type="synonym">Crithodium urartu</name>
    <dbReference type="NCBI Taxonomy" id="4572"/>
    <lineage>
        <taxon>Eukaryota</taxon>
        <taxon>Viridiplantae</taxon>
        <taxon>Streptophyta</taxon>
        <taxon>Embryophyta</taxon>
        <taxon>Tracheophyta</taxon>
        <taxon>Spermatophyta</taxon>
        <taxon>Magnoliopsida</taxon>
        <taxon>Liliopsida</taxon>
        <taxon>Poales</taxon>
        <taxon>Poaceae</taxon>
        <taxon>BOP clade</taxon>
        <taxon>Pooideae</taxon>
        <taxon>Triticodae</taxon>
        <taxon>Triticeae</taxon>
        <taxon>Triticinae</taxon>
        <taxon>Triticum</taxon>
    </lineage>
</organism>
<proteinExistence type="predicted"/>
<keyword evidence="2" id="KW-1185">Reference proteome</keyword>
<reference evidence="2" key="1">
    <citation type="journal article" date="2013" name="Nature">
        <title>Draft genome of the wheat A-genome progenitor Triticum urartu.</title>
        <authorList>
            <person name="Ling H.Q."/>
            <person name="Zhao S."/>
            <person name="Liu D."/>
            <person name="Wang J."/>
            <person name="Sun H."/>
            <person name="Zhang C."/>
            <person name="Fan H."/>
            <person name="Li D."/>
            <person name="Dong L."/>
            <person name="Tao Y."/>
            <person name="Gao C."/>
            <person name="Wu H."/>
            <person name="Li Y."/>
            <person name="Cui Y."/>
            <person name="Guo X."/>
            <person name="Zheng S."/>
            <person name="Wang B."/>
            <person name="Yu K."/>
            <person name="Liang Q."/>
            <person name="Yang W."/>
            <person name="Lou X."/>
            <person name="Chen J."/>
            <person name="Feng M."/>
            <person name="Jian J."/>
            <person name="Zhang X."/>
            <person name="Luo G."/>
            <person name="Jiang Y."/>
            <person name="Liu J."/>
            <person name="Wang Z."/>
            <person name="Sha Y."/>
            <person name="Zhang B."/>
            <person name="Wu H."/>
            <person name="Tang D."/>
            <person name="Shen Q."/>
            <person name="Xue P."/>
            <person name="Zou S."/>
            <person name="Wang X."/>
            <person name="Liu X."/>
            <person name="Wang F."/>
            <person name="Yang Y."/>
            <person name="An X."/>
            <person name="Dong Z."/>
            <person name="Zhang K."/>
            <person name="Zhang X."/>
            <person name="Luo M.C."/>
            <person name="Dvorak J."/>
            <person name="Tong Y."/>
            <person name="Wang J."/>
            <person name="Yang H."/>
            <person name="Li Z."/>
            <person name="Wang D."/>
            <person name="Zhang A."/>
            <person name="Wang J."/>
        </authorList>
    </citation>
    <scope>NUCLEOTIDE SEQUENCE</scope>
    <source>
        <strain evidence="2">cv. G1812</strain>
    </source>
</reference>
<evidence type="ECO:0000313" key="2">
    <source>
        <dbReference type="Proteomes" id="UP000015106"/>
    </source>
</evidence>
<reference evidence="1" key="3">
    <citation type="submission" date="2022-06" db="UniProtKB">
        <authorList>
            <consortium name="EnsemblPlants"/>
        </authorList>
    </citation>
    <scope>IDENTIFICATION</scope>
</reference>
<protein>
    <submittedName>
        <fullName evidence="1">Uncharacterized protein</fullName>
    </submittedName>
</protein>
<dbReference type="Proteomes" id="UP000015106">
    <property type="component" value="Chromosome 4"/>
</dbReference>
<dbReference type="Gramene" id="TuG1812G0400000491.01.T01">
    <property type="protein sequence ID" value="TuG1812G0400000491.01.T01"/>
    <property type="gene ID" value="TuG1812G0400000491.01"/>
</dbReference>
<name>A0A8R7Q1H5_TRIUA</name>
<dbReference type="EnsemblPlants" id="TuG1812G0400000491.01.T01">
    <property type="protein sequence ID" value="TuG1812G0400000491.01.T01"/>
    <property type="gene ID" value="TuG1812G0400000491.01"/>
</dbReference>
<reference evidence="1" key="2">
    <citation type="submission" date="2018-03" db="EMBL/GenBank/DDBJ databases">
        <title>The Triticum urartu genome reveals the dynamic nature of wheat genome evolution.</title>
        <authorList>
            <person name="Ling H."/>
            <person name="Ma B."/>
            <person name="Shi X."/>
            <person name="Liu H."/>
            <person name="Dong L."/>
            <person name="Sun H."/>
            <person name="Cao Y."/>
            <person name="Gao Q."/>
            <person name="Zheng S."/>
            <person name="Li Y."/>
            <person name="Yu Y."/>
            <person name="Du H."/>
            <person name="Qi M."/>
            <person name="Li Y."/>
            <person name="Yu H."/>
            <person name="Cui Y."/>
            <person name="Wang N."/>
            <person name="Chen C."/>
            <person name="Wu H."/>
            <person name="Zhao Y."/>
            <person name="Zhang J."/>
            <person name="Li Y."/>
            <person name="Zhou W."/>
            <person name="Zhang B."/>
            <person name="Hu W."/>
            <person name="Eijk M."/>
            <person name="Tang J."/>
            <person name="Witsenboer H."/>
            <person name="Zhao S."/>
            <person name="Li Z."/>
            <person name="Zhang A."/>
            <person name="Wang D."/>
            <person name="Liang C."/>
        </authorList>
    </citation>
    <scope>NUCLEOTIDE SEQUENCE [LARGE SCALE GENOMIC DNA]</scope>
    <source>
        <strain evidence="1">cv. G1812</strain>
    </source>
</reference>
<evidence type="ECO:0000313" key="1">
    <source>
        <dbReference type="EnsemblPlants" id="TuG1812G0400000491.01.T01"/>
    </source>
</evidence>
<sequence>FFVLRERRQRERKGSSRRFFHRPIPRRSQPHTLGLVLEGVPPAASHGSQHRPCPADEI</sequence>